<dbReference type="SUPFAM" id="SSF144232">
    <property type="entry name" value="HIT/MYND zinc finger-like"/>
    <property type="match status" value="1"/>
</dbReference>
<accession>A0A409YJR5</accession>
<dbReference type="InterPro" id="IPR058518">
    <property type="entry name" value="DUF8205"/>
</dbReference>
<dbReference type="OrthoDB" id="5231159at2759"/>
<dbReference type="InterPro" id="IPR002893">
    <property type="entry name" value="Znf_MYND"/>
</dbReference>
<organism evidence="7 8">
    <name type="scientific">Gymnopilus dilepis</name>
    <dbReference type="NCBI Taxonomy" id="231916"/>
    <lineage>
        <taxon>Eukaryota</taxon>
        <taxon>Fungi</taxon>
        <taxon>Dikarya</taxon>
        <taxon>Basidiomycota</taxon>
        <taxon>Agaricomycotina</taxon>
        <taxon>Agaricomycetes</taxon>
        <taxon>Agaricomycetidae</taxon>
        <taxon>Agaricales</taxon>
        <taxon>Agaricineae</taxon>
        <taxon>Hymenogastraceae</taxon>
        <taxon>Gymnopilus</taxon>
    </lineage>
</organism>
<reference evidence="7 8" key="1">
    <citation type="journal article" date="2018" name="Evol. Lett.">
        <title>Horizontal gene cluster transfer increased hallucinogenic mushroom diversity.</title>
        <authorList>
            <person name="Reynolds H.T."/>
            <person name="Vijayakumar V."/>
            <person name="Gluck-Thaler E."/>
            <person name="Korotkin H.B."/>
            <person name="Matheny P.B."/>
            <person name="Slot J.C."/>
        </authorList>
    </citation>
    <scope>NUCLEOTIDE SEQUENCE [LARGE SCALE GENOMIC DNA]</scope>
    <source>
        <strain evidence="7 8">SRW20</strain>
    </source>
</reference>
<dbReference type="GO" id="GO:0008270">
    <property type="term" value="F:zinc ion binding"/>
    <property type="evidence" value="ECO:0007669"/>
    <property type="project" value="UniProtKB-KW"/>
</dbReference>
<sequence>MSSQRPVEVVPVFMSAIHGDRDKEFRKTAPSRGVIKEGRREQTLCCTKCGRWDENEGVKLRQCIGCKVVFYCSKECQKEDWPFHKQHCEEGLGEGIQPLIKSVTGNPMLSHYLQVCLSLQFRLHQLHLVLSKADRDRVIRSPLFAHIDVGIEPTKIAEFMNLYHFKDEWDSDDMDGMLQFHDLVSPWPGMPERKPTNMQLDIWRRCRKAADEDGDNDCAVVLVQFVNNFKQAITCPIVVDKEAVDTARRAPTFSMVSALSGKEIVLQMSIASCFEYMNSQIRADKNDRFRLRAPMRESDKELIRNAGKKDVDNFSVRALRVKIGREYVYKSHTMEEIEEDRRKVAEARRAQAAATSTVGEERRIEGPAENEEAEQPNTAPKMNRAERRRLERELKKEQKRRR</sequence>
<evidence type="ECO:0000313" key="7">
    <source>
        <dbReference type="EMBL" id="PPR03250.1"/>
    </source>
</evidence>
<dbReference type="InParanoid" id="A0A409YJR5"/>
<evidence type="ECO:0000259" key="6">
    <source>
        <dbReference type="PROSITE" id="PS50865"/>
    </source>
</evidence>
<dbReference type="Pfam" id="PF01753">
    <property type="entry name" value="zf-MYND"/>
    <property type="match status" value="1"/>
</dbReference>
<comment type="caution">
    <text evidence="7">The sequence shown here is derived from an EMBL/GenBank/DDBJ whole genome shotgun (WGS) entry which is preliminary data.</text>
</comment>
<evidence type="ECO:0000256" key="5">
    <source>
        <dbReference type="SAM" id="MobiDB-lite"/>
    </source>
</evidence>
<protein>
    <recommendedName>
        <fullName evidence="6">MYND-type domain-containing protein</fullName>
    </recommendedName>
</protein>
<name>A0A409YJR5_9AGAR</name>
<feature type="region of interest" description="Disordered" evidence="5">
    <location>
        <begin position="348"/>
        <end position="402"/>
    </location>
</feature>
<keyword evidence="1" id="KW-0479">Metal-binding</keyword>
<evidence type="ECO:0000256" key="2">
    <source>
        <dbReference type="ARBA" id="ARBA00022771"/>
    </source>
</evidence>
<dbReference type="STRING" id="231916.A0A409YJR5"/>
<dbReference type="AlphaFoldDB" id="A0A409YJR5"/>
<feature type="compositionally biased region" description="Basic and acidic residues" evidence="5">
    <location>
        <begin position="383"/>
        <end position="396"/>
    </location>
</feature>
<dbReference type="Pfam" id="PF26632">
    <property type="entry name" value="DUF8205"/>
    <property type="match status" value="1"/>
</dbReference>
<gene>
    <name evidence="7" type="ORF">CVT26_008078</name>
</gene>
<feature type="domain" description="MYND-type" evidence="6">
    <location>
        <begin position="46"/>
        <end position="88"/>
    </location>
</feature>
<dbReference type="Gene3D" id="6.10.140.2220">
    <property type="match status" value="1"/>
</dbReference>
<keyword evidence="3" id="KW-0862">Zinc</keyword>
<dbReference type="PROSITE" id="PS50865">
    <property type="entry name" value="ZF_MYND_2"/>
    <property type="match status" value="1"/>
</dbReference>
<dbReference type="Proteomes" id="UP000284706">
    <property type="component" value="Unassembled WGS sequence"/>
</dbReference>
<evidence type="ECO:0000256" key="3">
    <source>
        <dbReference type="ARBA" id="ARBA00022833"/>
    </source>
</evidence>
<dbReference type="EMBL" id="NHYE01000760">
    <property type="protein sequence ID" value="PPR03250.1"/>
    <property type="molecule type" value="Genomic_DNA"/>
</dbReference>
<evidence type="ECO:0000256" key="4">
    <source>
        <dbReference type="PROSITE-ProRule" id="PRU00134"/>
    </source>
</evidence>
<proteinExistence type="predicted"/>
<evidence type="ECO:0000313" key="8">
    <source>
        <dbReference type="Proteomes" id="UP000284706"/>
    </source>
</evidence>
<keyword evidence="8" id="KW-1185">Reference proteome</keyword>
<evidence type="ECO:0000256" key="1">
    <source>
        <dbReference type="ARBA" id="ARBA00022723"/>
    </source>
</evidence>
<keyword evidence="2 4" id="KW-0863">Zinc-finger</keyword>